<dbReference type="Gene3D" id="2.10.80.10">
    <property type="entry name" value="Lipase, subunit A"/>
    <property type="match status" value="1"/>
</dbReference>
<name>A0AAV4WI66_9ARAC</name>
<accession>A0AAV4WI66</accession>
<proteinExistence type="predicted"/>
<dbReference type="Proteomes" id="UP001054837">
    <property type="component" value="Unassembled WGS sequence"/>
</dbReference>
<organism evidence="1 2">
    <name type="scientific">Caerostris darwini</name>
    <dbReference type="NCBI Taxonomy" id="1538125"/>
    <lineage>
        <taxon>Eukaryota</taxon>
        <taxon>Metazoa</taxon>
        <taxon>Ecdysozoa</taxon>
        <taxon>Arthropoda</taxon>
        <taxon>Chelicerata</taxon>
        <taxon>Arachnida</taxon>
        <taxon>Araneae</taxon>
        <taxon>Araneomorphae</taxon>
        <taxon>Entelegynae</taxon>
        <taxon>Araneoidea</taxon>
        <taxon>Araneidae</taxon>
        <taxon>Caerostris</taxon>
    </lineage>
</organism>
<sequence>MLFSCQAHSIEESWRKGSAAVKDCRCYSRESVQDKRPESELRCALIWRRAVPTIGGIQRREEGVDLHSSTMKAFLLAAFLVCATLAVCEGGKCDSQSDCADDECCIQITRFLGATCRKLKQKGDHCLTETTMNGDNYLFACPCASSLKCRPEKETDHNGIVTFLNTRCGDD</sequence>
<keyword evidence="2" id="KW-1185">Reference proteome</keyword>
<evidence type="ECO:0000313" key="1">
    <source>
        <dbReference type="EMBL" id="GIY82525.1"/>
    </source>
</evidence>
<evidence type="ECO:0000313" key="2">
    <source>
        <dbReference type="Proteomes" id="UP001054837"/>
    </source>
</evidence>
<gene>
    <name evidence="1" type="ORF">CDAR_548961</name>
</gene>
<comment type="caution">
    <text evidence="1">The sequence shown here is derived from an EMBL/GenBank/DDBJ whole genome shotgun (WGS) entry which is preliminary data.</text>
</comment>
<reference evidence="1 2" key="1">
    <citation type="submission" date="2021-06" db="EMBL/GenBank/DDBJ databases">
        <title>Caerostris darwini draft genome.</title>
        <authorList>
            <person name="Kono N."/>
            <person name="Arakawa K."/>
        </authorList>
    </citation>
    <scope>NUCLEOTIDE SEQUENCE [LARGE SCALE GENOMIC DNA]</scope>
</reference>
<dbReference type="AlphaFoldDB" id="A0AAV4WI66"/>
<dbReference type="EMBL" id="BPLQ01014724">
    <property type="protein sequence ID" value="GIY82525.1"/>
    <property type="molecule type" value="Genomic_DNA"/>
</dbReference>
<protein>
    <recommendedName>
        <fullName evidence="3">Prokineticin domain-containing protein</fullName>
    </recommendedName>
</protein>
<evidence type="ECO:0008006" key="3">
    <source>
        <dbReference type="Google" id="ProtNLM"/>
    </source>
</evidence>